<sequence>PSIPDNMTKPALPPRRPLKSSVLSVPRHEHLRLVSRPVPPPLARPASKTESGRPPPLPGNKPVAKRDVSPRPSSKATPEAYYPSPPLSVTTGFCLKCRNFEHVDAHATRFPRDTVTSLPALAAHLTKPFVSATDKARCIFTWLHHNVVYDVEGFFSGHTGPQSPDNVLRSGRAVCEGFAGLFGELAQLAGLHCRKVSGHGKGHGYAPLAPGAPLPELRASVNHAWNIIWLDDMPNTGGQWHLIDACWGAGALEGSHYNHRFDPTWFTSTGEEFGKRHFPIDGQTFCPAEDLQLVAAPRTWEQYMRADPGPTLFKDFHQLDLAESTVEPSTHDINVRHSKGGAWTTFRVRKLCEHMSTNERDNYVFVVAIGHERTPLELDEYGAWSAVVWVPIPSGGGEREVSLYSVTHIDGRDAFGTSLAAYKLADGRKSMKFGGLARWNVC</sequence>
<dbReference type="Pfam" id="PF01841">
    <property type="entry name" value="Transglut_core"/>
    <property type="match status" value="1"/>
</dbReference>
<keyword evidence="4" id="KW-1185">Reference proteome</keyword>
<evidence type="ECO:0000313" key="3">
    <source>
        <dbReference type="EMBL" id="KIY46717.1"/>
    </source>
</evidence>
<accession>A0A0D7A6R3</accession>
<feature type="non-terminal residue" evidence="3">
    <location>
        <position position="1"/>
    </location>
</feature>
<dbReference type="OrthoDB" id="6129702at2759"/>
<feature type="domain" description="Transglutaminase-like" evidence="2">
    <location>
        <begin position="167"/>
        <end position="247"/>
    </location>
</feature>
<name>A0A0D7A6R3_9AGAR</name>
<gene>
    <name evidence="3" type="ORF">FISHEDRAFT_46701</name>
</gene>
<organism evidence="3 4">
    <name type="scientific">Fistulina hepatica ATCC 64428</name>
    <dbReference type="NCBI Taxonomy" id="1128425"/>
    <lineage>
        <taxon>Eukaryota</taxon>
        <taxon>Fungi</taxon>
        <taxon>Dikarya</taxon>
        <taxon>Basidiomycota</taxon>
        <taxon>Agaricomycotina</taxon>
        <taxon>Agaricomycetes</taxon>
        <taxon>Agaricomycetidae</taxon>
        <taxon>Agaricales</taxon>
        <taxon>Fistulinaceae</taxon>
        <taxon>Fistulina</taxon>
    </lineage>
</organism>
<dbReference type="SUPFAM" id="SSF54001">
    <property type="entry name" value="Cysteine proteinases"/>
    <property type="match status" value="1"/>
</dbReference>
<dbReference type="AlphaFoldDB" id="A0A0D7A6R3"/>
<evidence type="ECO:0000313" key="4">
    <source>
        <dbReference type="Proteomes" id="UP000054144"/>
    </source>
</evidence>
<dbReference type="InterPro" id="IPR002931">
    <property type="entry name" value="Transglutaminase-like"/>
</dbReference>
<dbReference type="InterPro" id="IPR052557">
    <property type="entry name" value="CAP/Cytokinesis_protein"/>
</dbReference>
<evidence type="ECO:0000259" key="2">
    <source>
        <dbReference type="SMART" id="SM00460"/>
    </source>
</evidence>
<dbReference type="Proteomes" id="UP000054144">
    <property type="component" value="Unassembled WGS sequence"/>
</dbReference>
<dbReference type="PANTHER" id="PTHR46333:SF5">
    <property type="entry name" value="TRANSGLUTAMINASE-LIKE DOMAIN-CONTAINING PROTEIN"/>
    <property type="match status" value="1"/>
</dbReference>
<dbReference type="Gene3D" id="3.10.620.30">
    <property type="match status" value="1"/>
</dbReference>
<dbReference type="SMART" id="SM00460">
    <property type="entry name" value="TGc"/>
    <property type="match status" value="1"/>
</dbReference>
<dbReference type="InterPro" id="IPR038765">
    <property type="entry name" value="Papain-like_cys_pep_sf"/>
</dbReference>
<reference evidence="3 4" key="1">
    <citation type="journal article" date="2015" name="Fungal Genet. Biol.">
        <title>Evolution of novel wood decay mechanisms in Agaricales revealed by the genome sequences of Fistulina hepatica and Cylindrobasidium torrendii.</title>
        <authorList>
            <person name="Floudas D."/>
            <person name="Held B.W."/>
            <person name="Riley R."/>
            <person name="Nagy L.G."/>
            <person name="Koehler G."/>
            <person name="Ransdell A.S."/>
            <person name="Younus H."/>
            <person name="Chow J."/>
            <person name="Chiniquy J."/>
            <person name="Lipzen A."/>
            <person name="Tritt A."/>
            <person name="Sun H."/>
            <person name="Haridas S."/>
            <person name="LaButti K."/>
            <person name="Ohm R.A."/>
            <person name="Kues U."/>
            <person name="Blanchette R.A."/>
            <person name="Grigoriev I.V."/>
            <person name="Minto R.E."/>
            <person name="Hibbett D.S."/>
        </authorList>
    </citation>
    <scope>NUCLEOTIDE SEQUENCE [LARGE SCALE GENOMIC DNA]</scope>
    <source>
        <strain evidence="3 4">ATCC 64428</strain>
    </source>
</reference>
<dbReference type="GO" id="GO:0005737">
    <property type="term" value="C:cytoplasm"/>
    <property type="evidence" value="ECO:0007669"/>
    <property type="project" value="TreeGrafter"/>
</dbReference>
<proteinExistence type="predicted"/>
<protein>
    <recommendedName>
        <fullName evidence="2">Transglutaminase-like domain-containing protein</fullName>
    </recommendedName>
</protein>
<feature type="region of interest" description="Disordered" evidence="1">
    <location>
        <begin position="1"/>
        <end position="83"/>
    </location>
</feature>
<evidence type="ECO:0000256" key="1">
    <source>
        <dbReference type="SAM" id="MobiDB-lite"/>
    </source>
</evidence>
<dbReference type="EMBL" id="KN882024">
    <property type="protein sequence ID" value="KIY46717.1"/>
    <property type="molecule type" value="Genomic_DNA"/>
</dbReference>
<dbReference type="PANTHER" id="PTHR46333">
    <property type="entry name" value="CYTOKINESIS PROTEIN 3"/>
    <property type="match status" value="1"/>
</dbReference>